<evidence type="ECO:0000313" key="1">
    <source>
        <dbReference type="EMBL" id="MEQ2301332.1"/>
    </source>
</evidence>
<accession>A0ABV0Z578</accession>
<organism evidence="1 2">
    <name type="scientific">Ameca splendens</name>
    <dbReference type="NCBI Taxonomy" id="208324"/>
    <lineage>
        <taxon>Eukaryota</taxon>
        <taxon>Metazoa</taxon>
        <taxon>Chordata</taxon>
        <taxon>Craniata</taxon>
        <taxon>Vertebrata</taxon>
        <taxon>Euteleostomi</taxon>
        <taxon>Actinopterygii</taxon>
        <taxon>Neopterygii</taxon>
        <taxon>Teleostei</taxon>
        <taxon>Neoteleostei</taxon>
        <taxon>Acanthomorphata</taxon>
        <taxon>Ovalentaria</taxon>
        <taxon>Atherinomorphae</taxon>
        <taxon>Cyprinodontiformes</taxon>
        <taxon>Goodeidae</taxon>
        <taxon>Ameca</taxon>
    </lineage>
</organism>
<proteinExistence type="predicted"/>
<name>A0ABV0Z578_9TELE</name>
<feature type="non-terminal residue" evidence="1">
    <location>
        <position position="73"/>
    </location>
</feature>
<protein>
    <submittedName>
        <fullName evidence="1">Uncharacterized protein</fullName>
    </submittedName>
</protein>
<keyword evidence="2" id="KW-1185">Reference proteome</keyword>
<dbReference type="Proteomes" id="UP001469553">
    <property type="component" value="Unassembled WGS sequence"/>
</dbReference>
<evidence type="ECO:0000313" key="2">
    <source>
        <dbReference type="Proteomes" id="UP001469553"/>
    </source>
</evidence>
<dbReference type="EMBL" id="JAHRIP010052032">
    <property type="protein sequence ID" value="MEQ2301332.1"/>
    <property type="molecule type" value="Genomic_DNA"/>
</dbReference>
<comment type="caution">
    <text evidence="1">The sequence shown here is derived from an EMBL/GenBank/DDBJ whole genome shotgun (WGS) entry which is preliminary data.</text>
</comment>
<sequence>MTDGYGQWIDLCGLADVSKISETLDKLNLVDLNGQGSQKYTAQVVKTNKGSVMPVKKRKLPDSEDHGQKCKIT</sequence>
<gene>
    <name evidence="1" type="ORF">AMECASPLE_034784</name>
</gene>
<reference evidence="1 2" key="1">
    <citation type="submission" date="2021-06" db="EMBL/GenBank/DDBJ databases">
        <authorList>
            <person name="Palmer J.M."/>
        </authorList>
    </citation>
    <scope>NUCLEOTIDE SEQUENCE [LARGE SCALE GENOMIC DNA]</scope>
    <source>
        <strain evidence="1 2">AS_MEX2019</strain>
        <tissue evidence="1">Muscle</tissue>
    </source>
</reference>